<dbReference type="SFLD" id="SFLDG01212">
    <property type="entry name" value="Phytoene_synthase_like"/>
    <property type="match status" value="1"/>
</dbReference>
<dbReference type="SUPFAM" id="SSF48576">
    <property type="entry name" value="Terpenoid synthases"/>
    <property type="match status" value="1"/>
</dbReference>
<dbReference type="PROSITE" id="PS01045">
    <property type="entry name" value="SQUALEN_PHYTOEN_SYN_2"/>
    <property type="match status" value="1"/>
</dbReference>
<organism evidence="2 3">
    <name type="scientific">Prevotella intermedia</name>
    <dbReference type="NCBI Taxonomy" id="28131"/>
    <lineage>
        <taxon>Bacteria</taxon>
        <taxon>Pseudomonadati</taxon>
        <taxon>Bacteroidota</taxon>
        <taxon>Bacteroidia</taxon>
        <taxon>Bacteroidales</taxon>
        <taxon>Prevotellaceae</taxon>
        <taxon>Prevotella</taxon>
    </lineage>
</organism>
<sequence length="285" mass="33713">MSNTSERYKLYRYCSFKTSKTITQEYSTSFYAATDMFPADMRDAIHSIYGFVRIADEVVDSFHEHDREKLLRDFERDYDEAYEMGISTNPILYSFQWTVKQYNIPDEYIRSFLASMRRDLEKKSYETEEEIASYIYGSADVVGLMCLKVFCRADESLFERLKQPAMRLGSAFQKVNFLRDLREDYVLLGRLYFPGVALESFDEEAKNSLIREIHQDFCEAYEGIRQLPRESRLPVYVAYRYYRQLLHIIQETPAPSLISKRVRVGDVQKMLILLTAVLKNKFNRL</sequence>
<protein>
    <submittedName>
        <fullName evidence="2">Phytoene synthase</fullName>
    </submittedName>
</protein>
<dbReference type="Proteomes" id="UP000219058">
    <property type="component" value="Unassembled WGS sequence"/>
</dbReference>
<dbReference type="EMBL" id="NSLY01000013">
    <property type="protein sequence ID" value="PDP60332.1"/>
    <property type="molecule type" value="Genomic_DNA"/>
</dbReference>
<evidence type="ECO:0000256" key="1">
    <source>
        <dbReference type="ARBA" id="ARBA00022679"/>
    </source>
</evidence>
<proteinExistence type="predicted"/>
<gene>
    <name evidence="2" type="ORF">CLI71_06250</name>
</gene>
<comment type="caution">
    <text evidence="2">The sequence shown here is derived from an EMBL/GenBank/DDBJ whole genome shotgun (WGS) entry which is preliminary data.</text>
</comment>
<dbReference type="PANTHER" id="PTHR31480">
    <property type="entry name" value="BIFUNCTIONAL LYCOPENE CYCLASE/PHYTOENE SYNTHASE"/>
    <property type="match status" value="1"/>
</dbReference>
<keyword evidence="1" id="KW-0808">Transferase</keyword>
<dbReference type="GO" id="GO:0016117">
    <property type="term" value="P:carotenoid biosynthetic process"/>
    <property type="evidence" value="ECO:0007669"/>
    <property type="project" value="UniProtKB-ARBA"/>
</dbReference>
<dbReference type="SFLD" id="SFLDG01018">
    <property type="entry name" value="Squalene/Phytoene_Synthase_Lik"/>
    <property type="match status" value="1"/>
</dbReference>
<dbReference type="RefSeq" id="WP_097550127.1">
    <property type="nucleotide sequence ID" value="NZ_NSLY01000013.1"/>
</dbReference>
<dbReference type="InterPro" id="IPR033904">
    <property type="entry name" value="Trans_IPPS_HH"/>
</dbReference>
<evidence type="ECO:0000313" key="2">
    <source>
        <dbReference type="EMBL" id="PDP60332.1"/>
    </source>
</evidence>
<accession>A0A2A6EF44</accession>
<dbReference type="InterPro" id="IPR002060">
    <property type="entry name" value="Squ/phyt_synthse"/>
</dbReference>
<evidence type="ECO:0000313" key="3">
    <source>
        <dbReference type="Proteomes" id="UP000219058"/>
    </source>
</evidence>
<dbReference type="SFLD" id="SFLDS00005">
    <property type="entry name" value="Isoprenoid_Synthase_Type_I"/>
    <property type="match status" value="1"/>
</dbReference>
<dbReference type="Pfam" id="PF00494">
    <property type="entry name" value="SQS_PSY"/>
    <property type="match status" value="1"/>
</dbReference>
<dbReference type="GO" id="GO:0004311">
    <property type="term" value="F:geranylgeranyl diphosphate synthase activity"/>
    <property type="evidence" value="ECO:0007669"/>
    <property type="project" value="InterPro"/>
</dbReference>
<dbReference type="InterPro" id="IPR008949">
    <property type="entry name" value="Isoprenoid_synthase_dom_sf"/>
</dbReference>
<dbReference type="InterPro" id="IPR019845">
    <property type="entry name" value="Squalene/phytoene_synthase_CS"/>
</dbReference>
<dbReference type="InterPro" id="IPR044843">
    <property type="entry name" value="Trans_IPPS_bact-type"/>
</dbReference>
<dbReference type="CDD" id="cd00683">
    <property type="entry name" value="Trans_IPPS_HH"/>
    <property type="match status" value="1"/>
</dbReference>
<dbReference type="GO" id="GO:0051996">
    <property type="term" value="F:squalene synthase [NAD(P)H] activity"/>
    <property type="evidence" value="ECO:0007669"/>
    <property type="project" value="InterPro"/>
</dbReference>
<name>A0A2A6EF44_PREIN</name>
<reference evidence="2 3" key="1">
    <citation type="submission" date="2017-09" db="EMBL/GenBank/DDBJ databases">
        <title>Phase variable restriction modification systems are present in the genome sequences of periodontal pathogens Prevotella intermedia, Tannerella forsythia and Porphyromonas gingivalis.</title>
        <authorList>
            <person name="Haigh R.D."/>
            <person name="Crawford L."/>
            <person name="Ralph J."/>
            <person name="Wanford J."/>
            <person name="Vartoukian S.R."/>
            <person name="Hijazib K."/>
            <person name="Wade W."/>
            <person name="Oggioni M.R."/>
        </authorList>
    </citation>
    <scope>NUCLEOTIDE SEQUENCE [LARGE SCALE GENOMIC DNA]</scope>
    <source>
        <strain evidence="2 3">WW2834</strain>
    </source>
</reference>
<dbReference type="AlphaFoldDB" id="A0A2A6EF44"/>
<dbReference type="Gene3D" id="1.10.600.10">
    <property type="entry name" value="Farnesyl Diphosphate Synthase"/>
    <property type="match status" value="1"/>
</dbReference>